<dbReference type="RefSeq" id="WP_189403962.1">
    <property type="nucleotide sequence ID" value="NZ_BMXP01000002.1"/>
</dbReference>
<sequence length="529" mass="59652">MDLVSLLSTYRDILIVIALTLSILFYFAYTNWDAVSLWWKGFKYHNFLFGKLRSLSKNPDTNGDWFHSETVVCQDYSELYSKIHKDGDYYEACKQYLSIVGESGRKPLGVFLMLGLFAVLVLEAWGFSYTMSGFIDLSASENTRVIMTWIVAIAFAVILAFLTHLMGHEMYRNSILGRIRNNWAVDDPQTRPKTLDEIDYDYAIEDFSDEDSPKYKRRLNRLDVDTPKKKHTFTISAVVAIAIIGVIITFVRVKTLEVAQTQDAMCQPGAAATNSGGGDFADLYSDAPPPPAEAQQTSKEAKAKGESEICQATKEGSWATFGMLAILFLVLQAFATWVSFKFGFVGKHSKSAWESTHKYKTKSQYEMAMDAKAKKIVQRAQKTLSDLQSRMAKTLSDNTMNSHIAVLLGNTSERTFLSYVEQDAEQSMASRNRQTRTKLDREREHSDIMSTAATDTSPAPATQSQAEPETPLSDAEMEKQLLAEQQEQTTLSDEEMEKQLLEEAQAQKQETPEEQRARILEKLKAEGKL</sequence>
<evidence type="ECO:0000256" key="2">
    <source>
        <dbReference type="SAM" id="Phobius"/>
    </source>
</evidence>
<accession>A0A918JGJ9</accession>
<evidence type="ECO:0000313" key="4">
    <source>
        <dbReference type="Proteomes" id="UP000631300"/>
    </source>
</evidence>
<feature type="transmembrane region" description="Helical" evidence="2">
    <location>
        <begin position="108"/>
        <end position="126"/>
    </location>
</feature>
<keyword evidence="2" id="KW-1133">Transmembrane helix</keyword>
<dbReference type="Proteomes" id="UP000631300">
    <property type="component" value="Unassembled WGS sequence"/>
</dbReference>
<feature type="transmembrane region" description="Helical" evidence="2">
    <location>
        <begin position="146"/>
        <end position="166"/>
    </location>
</feature>
<feature type="transmembrane region" description="Helical" evidence="2">
    <location>
        <begin position="231"/>
        <end position="251"/>
    </location>
</feature>
<dbReference type="AlphaFoldDB" id="A0A918JGJ9"/>
<feature type="compositionally biased region" description="Basic and acidic residues" evidence="1">
    <location>
        <begin position="510"/>
        <end position="529"/>
    </location>
</feature>
<name>A0A918JGJ9_9ALTE</name>
<keyword evidence="4" id="KW-1185">Reference proteome</keyword>
<feature type="region of interest" description="Disordered" evidence="1">
    <location>
        <begin position="278"/>
        <end position="307"/>
    </location>
</feature>
<feature type="transmembrane region" description="Helical" evidence="2">
    <location>
        <begin position="13"/>
        <end position="32"/>
    </location>
</feature>
<feature type="region of interest" description="Disordered" evidence="1">
    <location>
        <begin position="423"/>
        <end position="529"/>
    </location>
</feature>
<organism evidence="3 4">
    <name type="scientific">Alteromonas halophila</name>
    <dbReference type="NCBI Taxonomy" id="516698"/>
    <lineage>
        <taxon>Bacteria</taxon>
        <taxon>Pseudomonadati</taxon>
        <taxon>Pseudomonadota</taxon>
        <taxon>Gammaproteobacteria</taxon>
        <taxon>Alteromonadales</taxon>
        <taxon>Alteromonadaceae</taxon>
        <taxon>Alteromonas/Salinimonas group</taxon>
        <taxon>Alteromonas</taxon>
    </lineage>
</organism>
<reference evidence="3" key="2">
    <citation type="submission" date="2020-09" db="EMBL/GenBank/DDBJ databases">
        <authorList>
            <person name="Sun Q."/>
            <person name="Kim S."/>
        </authorList>
    </citation>
    <scope>NUCLEOTIDE SEQUENCE</scope>
    <source>
        <strain evidence="3">KCTC 22164</strain>
    </source>
</reference>
<keyword evidence="2" id="KW-0812">Transmembrane</keyword>
<evidence type="ECO:0000256" key="1">
    <source>
        <dbReference type="SAM" id="MobiDB-lite"/>
    </source>
</evidence>
<feature type="compositionally biased region" description="Basic and acidic residues" evidence="1">
    <location>
        <begin position="437"/>
        <end position="447"/>
    </location>
</feature>
<comment type="caution">
    <text evidence="3">The sequence shown here is derived from an EMBL/GenBank/DDBJ whole genome shotgun (WGS) entry which is preliminary data.</text>
</comment>
<evidence type="ECO:0000313" key="3">
    <source>
        <dbReference type="EMBL" id="GGW79005.1"/>
    </source>
</evidence>
<dbReference type="EMBL" id="BMXP01000002">
    <property type="protein sequence ID" value="GGW79005.1"/>
    <property type="molecule type" value="Genomic_DNA"/>
</dbReference>
<protein>
    <submittedName>
        <fullName evidence="3">Uncharacterized protein</fullName>
    </submittedName>
</protein>
<reference evidence="3" key="1">
    <citation type="journal article" date="2014" name="Int. J. Syst. Evol. Microbiol.">
        <title>Complete genome sequence of Corynebacterium casei LMG S-19264T (=DSM 44701T), isolated from a smear-ripened cheese.</title>
        <authorList>
            <consortium name="US DOE Joint Genome Institute (JGI-PGF)"/>
            <person name="Walter F."/>
            <person name="Albersmeier A."/>
            <person name="Kalinowski J."/>
            <person name="Ruckert C."/>
        </authorList>
    </citation>
    <scope>NUCLEOTIDE SEQUENCE</scope>
    <source>
        <strain evidence="3">KCTC 22164</strain>
    </source>
</reference>
<feature type="compositionally biased region" description="Low complexity" evidence="1">
    <location>
        <begin position="450"/>
        <end position="462"/>
    </location>
</feature>
<feature type="transmembrane region" description="Helical" evidence="2">
    <location>
        <begin position="318"/>
        <end position="340"/>
    </location>
</feature>
<gene>
    <name evidence="3" type="ORF">GCM10007391_09590</name>
</gene>
<proteinExistence type="predicted"/>
<keyword evidence="2" id="KW-0472">Membrane</keyword>